<reference evidence="1 2" key="1">
    <citation type="journal article" date="2018" name="Sci. Rep.">
        <title>Genomic signatures of local adaptation to the degree of environmental predictability in rotifers.</title>
        <authorList>
            <person name="Franch-Gras L."/>
            <person name="Hahn C."/>
            <person name="Garcia-Roger E.M."/>
            <person name="Carmona M.J."/>
            <person name="Serra M."/>
            <person name="Gomez A."/>
        </authorList>
    </citation>
    <scope>NUCLEOTIDE SEQUENCE [LARGE SCALE GENOMIC DNA]</scope>
    <source>
        <strain evidence="1">HYR1</strain>
    </source>
</reference>
<name>A0A3M7RQ80_BRAPC</name>
<protein>
    <submittedName>
        <fullName evidence="1">Uncharacterized protein</fullName>
    </submittedName>
</protein>
<accession>A0A3M7RQ80</accession>
<dbReference type="Proteomes" id="UP000276133">
    <property type="component" value="Unassembled WGS sequence"/>
</dbReference>
<gene>
    <name evidence="1" type="ORF">BpHYR1_016431</name>
</gene>
<comment type="caution">
    <text evidence="1">The sequence shown here is derived from an EMBL/GenBank/DDBJ whole genome shotgun (WGS) entry which is preliminary data.</text>
</comment>
<evidence type="ECO:0000313" key="2">
    <source>
        <dbReference type="Proteomes" id="UP000276133"/>
    </source>
</evidence>
<dbReference type="EMBL" id="REGN01002922">
    <property type="protein sequence ID" value="RNA25495.1"/>
    <property type="molecule type" value="Genomic_DNA"/>
</dbReference>
<dbReference type="AlphaFoldDB" id="A0A3M7RQ80"/>
<organism evidence="1 2">
    <name type="scientific">Brachionus plicatilis</name>
    <name type="common">Marine rotifer</name>
    <name type="synonym">Brachionus muelleri</name>
    <dbReference type="NCBI Taxonomy" id="10195"/>
    <lineage>
        <taxon>Eukaryota</taxon>
        <taxon>Metazoa</taxon>
        <taxon>Spiralia</taxon>
        <taxon>Gnathifera</taxon>
        <taxon>Rotifera</taxon>
        <taxon>Eurotatoria</taxon>
        <taxon>Monogononta</taxon>
        <taxon>Pseudotrocha</taxon>
        <taxon>Ploima</taxon>
        <taxon>Brachionidae</taxon>
        <taxon>Brachionus</taxon>
    </lineage>
</organism>
<evidence type="ECO:0000313" key="1">
    <source>
        <dbReference type="EMBL" id="RNA25495.1"/>
    </source>
</evidence>
<proteinExistence type="predicted"/>
<keyword evidence="2" id="KW-1185">Reference proteome</keyword>
<sequence length="114" mass="12767">MVTSSPFWSKKDRPREVDKPILDSFLPLWPLDGAENEVPCRVMILFAQLFSSSGSQNEGTRISDVCTLSSDCKLEAFSFSTLRPRFGVRTSVVSPAAEWSDRTLLSKSMTLEVF</sequence>